<evidence type="ECO:0000256" key="3">
    <source>
        <dbReference type="ARBA" id="ARBA00022679"/>
    </source>
</evidence>
<gene>
    <name evidence="9" type="primary">holB</name>
    <name evidence="9" type="ORF">ACFFK0_27515</name>
</gene>
<dbReference type="Gene3D" id="3.40.50.300">
    <property type="entry name" value="P-loop containing nucleotide triphosphate hydrolases"/>
    <property type="match status" value="1"/>
</dbReference>
<keyword evidence="6" id="KW-0239">DNA-directed DNA polymerase</keyword>
<comment type="catalytic activity">
    <reaction evidence="7">
        <text>DNA(n) + a 2'-deoxyribonucleoside 5'-triphosphate = DNA(n+1) + diphosphate</text>
        <dbReference type="Rhea" id="RHEA:22508"/>
        <dbReference type="Rhea" id="RHEA-COMP:17339"/>
        <dbReference type="Rhea" id="RHEA-COMP:17340"/>
        <dbReference type="ChEBI" id="CHEBI:33019"/>
        <dbReference type="ChEBI" id="CHEBI:61560"/>
        <dbReference type="ChEBI" id="CHEBI:173112"/>
        <dbReference type="EC" id="2.7.7.7"/>
    </reaction>
</comment>
<dbReference type="GO" id="GO:0003887">
    <property type="term" value="F:DNA-directed DNA polymerase activity"/>
    <property type="evidence" value="ECO:0007669"/>
    <property type="project" value="UniProtKB-EC"/>
</dbReference>
<evidence type="ECO:0000256" key="5">
    <source>
        <dbReference type="ARBA" id="ARBA00022705"/>
    </source>
</evidence>
<dbReference type="InterPro" id="IPR050238">
    <property type="entry name" value="DNA_Rep/Repair_Clamp_Loader"/>
</dbReference>
<dbReference type="SUPFAM" id="SSF52540">
    <property type="entry name" value="P-loop containing nucleoside triphosphate hydrolases"/>
    <property type="match status" value="1"/>
</dbReference>
<keyword evidence="5" id="KW-0235">DNA replication</keyword>
<dbReference type="Pfam" id="PF09115">
    <property type="entry name" value="DNApol3-delta_C"/>
    <property type="match status" value="1"/>
</dbReference>
<evidence type="ECO:0000256" key="6">
    <source>
        <dbReference type="ARBA" id="ARBA00022932"/>
    </source>
</evidence>
<evidence type="ECO:0000313" key="10">
    <source>
        <dbReference type="Proteomes" id="UP001589776"/>
    </source>
</evidence>
<keyword evidence="4 9" id="KW-0548">Nucleotidyltransferase</keyword>
<evidence type="ECO:0000256" key="1">
    <source>
        <dbReference type="ARBA" id="ARBA00012417"/>
    </source>
</evidence>
<evidence type="ECO:0000259" key="8">
    <source>
        <dbReference type="Pfam" id="PF09115"/>
    </source>
</evidence>
<evidence type="ECO:0000313" key="9">
    <source>
        <dbReference type="EMBL" id="MFC0216149.1"/>
    </source>
</evidence>
<evidence type="ECO:0000256" key="2">
    <source>
        <dbReference type="ARBA" id="ARBA00014363"/>
    </source>
</evidence>
<dbReference type="RefSeq" id="WP_377474031.1">
    <property type="nucleotide sequence ID" value="NZ_JBHLWN010000110.1"/>
</dbReference>
<comment type="caution">
    <text evidence="9">The sequence shown here is derived from an EMBL/GenBank/DDBJ whole genome shotgun (WGS) entry which is preliminary data.</text>
</comment>
<dbReference type="InterPro" id="IPR027417">
    <property type="entry name" value="P-loop_NTPase"/>
</dbReference>
<dbReference type="InterPro" id="IPR015199">
    <property type="entry name" value="DNA_pol_III_delta_C"/>
</dbReference>
<sequence>MSFKAIPGQPAAKRMLQNSLRRGKVSHAYIFSGPVGTGRRQMALALAKALYCRHRTEDQDACGECLDCRKVAHGNHPDIHIVEPEGQTIKIDQIRALQKEFAYKATASATKIYILVQAERMTSQAANSLLKFLEEPASSVVAILITENGNGLLPTIQSRAQWISFTPMPRGDMVTVLQQEGHALPLILPAVHLAAGVDAARELVTAPWFAEMRNVVIQLAREACTRFPQAFMTIQQRLAKSELAEHLPTFYDLLVLWLKDMVQLTLMRQEHLVYKDQTDWMAQIARTKDVREWIRITGQALELQKRLRSNANPQLLLEKTIISIQGG</sequence>
<dbReference type="InterPro" id="IPR004622">
    <property type="entry name" value="DNA_pol_HolB"/>
</dbReference>
<evidence type="ECO:0000256" key="7">
    <source>
        <dbReference type="ARBA" id="ARBA00049244"/>
    </source>
</evidence>
<organism evidence="9 10">
    <name type="scientific">Paenibacillus chartarius</name>
    <dbReference type="NCBI Taxonomy" id="747481"/>
    <lineage>
        <taxon>Bacteria</taxon>
        <taxon>Bacillati</taxon>
        <taxon>Bacillota</taxon>
        <taxon>Bacilli</taxon>
        <taxon>Bacillales</taxon>
        <taxon>Paenibacillaceae</taxon>
        <taxon>Paenibacillus</taxon>
    </lineage>
</organism>
<name>A0ABV6DU05_9BACL</name>
<keyword evidence="10" id="KW-1185">Reference proteome</keyword>
<dbReference type="Proteomes" id="UP001589776">
    <property type="component" value="Unassembled WGS sequence"/>
</dbReference>
<accession>A0ABV6DU05</accession>
<dbReference type="PANTHER" id="PTHR11669:SF8">
    <property type="entry name" value="DNA POLYMERASE III SUBUNIT DELTA"/>
    <property type="match status" value="1"/>
</dbReference>
<dbReference type="NCBIfam" id="TIGR00678">
    <property type="entry name" value="holB"/>
    <property type="match status" value="1"/>
</dbReference>
<evidence type="ECO:0000256" key="4">
    <source>
        <dbReference type="ARBA" id="ARBA00022695"/>
    </source>
</evidence>
<keyword evidence="3 9" id="KW-0808">Transferase</keyword>
<protein>
    <recommendedName>
        <fullName evidence="2">DNA polymerase III subunit delta'</fullName>
        <ecNumber evidence="1">2.7.7.7</ecNumber>
    </recommendedName>
</protein>
<proteinExistence type="predicted"/>
<dbReference type="Pfam" id="PF13177">
    <property type="entry name" value="DNA_pol3_delta2"/>
    <property type="match status" value="1"/>
</dbReference>
<reference evidence="9 10" key="1">
    <citation type="submission" date="2024-09" db="EMBL/GenBank/DDBJ databases">
        <authorList>
            <person name="Sun Q."/>
            <person name="Mori K."/>
        </authorList>
    </citation>
    <scope>NUCLEOTIDE SEQUENCE [LARGE SCALE GENOMIC DNA]</scope>
    <source>
        <strain evidence="9 10">CCM 7759</strain>
    </source>
</reference>
<dbReference type="EC" id="2.7.7.7" evidence="1"/>
<feature type="domain" description="DNA polymerase III delta subunit C-terminal" evidence="8">
    <location>
        <begin position="245"/>
        <end position="324"/>
    </location>
</feature>
<dbReference type="EMBL" id="JBHLWN010000110">
    <property type="protein sequence ID" value="MFC0216149.1"/>
    <property type="molecule type" value="Genomic_DNA"/>
</dbReference>
<dbReference type="PANTHER" id="PTHR11669">
    <property type="entry name" value="REPLICATION FACTOR C / DNA POLYMERASE III GAMMA-TAU SUBUNIT"/>
    <property type="match status" value="1"/>
</dbReference>